<reference evidence="1 2" key="1">
    <citation type="submission" date="2022-07" db="EMBL/GenBank/DDBJ databases">
        <title>Characterization of plant growth promoting rhizobacteria (PGPR) for use as bioinoculants in agriculture.</title>
        <authorList>
            <person name="Hassen A.I."/>
            <person name="Pierneef R."/>
        </authorList>
    </citation>
    <scope>NUCLEOTIDE SEQUENCE [LARGE SCALE GENOMIC DNA]</scope>
    <source>
        <strain evidence="1 2">SARCC-3054</strain>
    </source>
</reference>
<evidence type="ECO:0000313" key="1">
    <source>
        <dbReference type="EMBL" id="MCY0108950.1"/>
    </source>
</evidence>
<keyword evidence="2" id="KW-1185">Reference proteome</keyword>
<name>A0ABT3YTZ1_9PSED</name>
<gene>
    <name evidence="1" type="ORF">NQF78_11545</name>
</gene>
<comment type="caution">
    <text evidence="1">The sequence shown here is derived from an EMBL/GenBank/DDBJ whole genome shotgun (WGS) entry which is preliminary data.</text>
</comment>
<evidence type="ECO:0000313" key="2">
    <source>
        <dbReference type="Proteomes" id="UP001207830"/>
    </source>
</evidence>
<dbReference type="EMBL" id="JANIGP010000006">
    <property type="protein sequence ID" value="MCY0108950.1"/>
    <property type="molecule type" value="Genomic_DNA"/>
</dbReference>
<dbReference type="Proteomes" id="UP001207830">
    <property type="component" value="Unassembled WGS sequence"/>
</dbReference>
<accession>A0ABT3YTZ1</accession>
<dbReference type="RefSeq" id="WP_123464174.1">
    <property type="nucleotide sequence ID" value="NZ_CP077087.1"/>
</dbReference>
<protein>
    <submittedName>
        <fullName evidence="1">Uncharacterized protein</fullName>
    </submittedName>
</protein>
<proteinExistence type="predicted"/>
<organism evidence="1 2">
    <name type="scientific">Pseudomonas monsensis</name>
    <dbReference type="NCBI Taxonomy" id="2745509"/>
    <lineage>
        <taxon>Bacteria</taxon>
        <taxon>Pseudomonadati</taxon>
        <taxon>Pseudomonadota</taxon>
        <taxon>Gammaproteobacteria</taxon>
        <taxon>Pseudomonadales</taxon>
        <taxon>Pseudomonadaceae</taxon>
        <taxon>Pseudomonas</taxon>
    </lineage>
</organism>
<sequence length="142" mass="16048">MTRQQRIVSIVLGLLVFYAALWTASEWWEKALAKPYGTASISPDGCFQVQTFRPFWVLPGFLHPQTPPDDAMERSWFVSWESPAFFRLYDLRNGRVLGESEIYDLVAYGGPLDWAYGNDHTVSAAMIHIGTTPDDCTASRTP</sequence>